<dbReference type="AlphaFoldDB" id="A0A1V6LXC0"/>
<reference evidence="1 2" key="1">
    <citation type="journal article" date="2016" name="Genome Announc.">
        <title>Draft Genome Sequence of the Anaerobic Ammonium-Oxidizing Bacterium 'Candidatus Brocadia sp. 40'.</title>
        <authorList>
            <person name="Ali M."/>
            <person name="Haroon M.F."/>
            <person name="Narita Y."/>
            <person name="Zhang L."/>
            <person name="Rangel Shaw D."/>
            <person name="Okabe S."/>
            <person name="Saikaly P.E."/>
        </authorList>
    </citation>
    <scope>NUCLEOTIDE SEQUENCE [LARGE SCALE GENOMIC DNA]</scope>
    <source>
        <strain evidence="1 2">40</strain>
    </source>
</reference>
<protein>
    <submittedName>
        <fullName evidence="1">Uncharacterized protein</fullName>
    </submittedName>
</protein>
<keyword evidence="2" id="KW-1185">Reference proteome</keyword>
<dbReference type="RefSeq" id="WP_070068034.1">
    <property type="nucleotide sequence ID" value="NZ_MJUW02000116.1"/>
</dbReference>
<evidence type="ECO:0000313" key="1">
    <source>
        <dbReference type="EMBL" id="OQD44788.1"/>
    </source>
</evidence>
<name>A0A1V6LXC0_9BACT</name>
<comment type="caution">
    <text evidence="1">The sequence shown here is derived from an EMBL/GenBank/DDBJ whole genome shotgun (WGS) entry which is preliminary data.</text>
</comment>
<dbReference type="EMBL" id="MJUW02000116">
    <property type="protein sequence ID" value="OQD44788.1"/>
    <property type="molecule type" value="Genomic_DNA"/>
</dbReference>
<dbReference type="Proteomes" id="UP000242219">
    <property type="component" value="Unassembled WGS sequence"/>
</dbReference>
<accession>A0A1V6LXC0</accession>
<organism evidence="1 2">
    <name type="scientific">Candidatus Brocadia sapporoensis</name>
    <dbReference type="NCBI Taxonomy" id="392547"/>
    <lineage>
        <taxon>Bacteria</taxon>
        <taxon>Pseudomonadati</taxon>
        <taxon>Planctomycetota</taxon>
        <taxon>Candidatus Brocadiia</taxon>
        <taxon>Candidatus Brocadiales</taxon>
        <taxon>Candidatus Brocadiaceae</taxon>
        <taxon>Candidatus Brocadia</taxon>
    </lineage>
</organism>
<sequence length="132" mass="14649">MAPLSILPGRIRFESQNLVGKSHICRYLKESIVAYLGGLTEVTVNHKTGRILVLFDERYIDRQTLTQYISRVLKECAEKSADSWQFSAEEKNSKPPAARHALHALTDAVAHAILPMPLNALVPMAIKAAIGR</sequence>
<proteinExistence type="predicted"/>
<dbReference type="Pfam" id="PF19991">
    <property type="entry name" value="HMA_2"/>
    <property type="match status" value="1"/>
</dbReference>
<evidence type="ECO:0000313" key="2">
    <source>
        <dbReference type="Proteomes" id="UP000242219"/>
    </source>
</evidence>
<gene>
    <name evidence="1" type="ORF">BIY37_11805</name>
</gene>